<accession>U2TFK6</accession>
<protein>
    <submittedName>
        <fullName evidence="1">Uncharacterized protein</fullName>
    </submittedName>
</protein>
<dbReference type="HOGENOM" id="CLU_1233761_0_0_11"/>
<dbReference type="AlphaFoldDB" id="U2TFK6"/>
<organism evidence="1 2">
    <name type="scientific">Leifsonia aquatica ATCC 14665</name>
    <dbReference type="NCBI Taxonomy" id="1358026"/>
    <lineage>
        <taxon>Bacteria</taxon>
        <taxon>Bacillati</taxon>
        <taxon>Actinomycetota</taxon>
        <taxon>Actinomycetes</taxon>
        <taxon>Micrococcales</taxon>
        <taxon>Microbacteriaceae</taxon>
        <taxon>Leifsonia</taxon>
    </lineage>
</organism>
<dbReference type="Proteomes" id="UP000016605">
    <property type="component" value="Unassembled WGS sequence"/>
</dbReference>
<name>U2TFK6_LEIAQ</name>
<evidence type="ECO:0000313" key="2">
    <source>
        <dbReference type="Proteomes" id="UP000016605"/>
    </source>
</evidence>
<gene>
    <name evidence="1" type="ORF">N136_00145</name>
</gene>
<sequence>MSWGEVQTVNHANSIAIEKCMANKGLTFPRASQDWSALAPLPDRRYGLWAPADAEANGYELPESSQSKDVQAQEDALGPDWWQDYRACFKSTKQLPVMGVNTSPDQSVVDRGMNESFEALLASDEFKSVREKWLSCIQDGGLAANKDARVLVPQFPSAGEEQLEVAAIDVRCKESLNSVQTLADWEATKQAGYIDDHEGELTAYRDKVKKVVAQAQKLVTTVGG</sequence>
<reference evidence="1 2" key="1">
    <citation type="submission" date="2013-08" db="EMBL/GenBank/DDBJ databases">
        <authorList>
            <person name="Weinstock G."/>
            <person name="Sodergren E."/>
            <person name="Wylie T."/>
            <person name="Fulton L."/>
            <person name="Fulton R."/>
            <person name="Fronick C."/>
            <person name="O'Laughlin M."/>
            <person name="Godfrey J."/>
            <person name="Miner T."/>
            <person name="Herter B."/>
            <person name="Appelbaum E."/>
            <person name="Cordes M."/>
            <person name="Lek S."/>
            <person name="Wollam A."/>
            <person name="Pepin K.H."/>
            <person name="Palsikar V.B."/>
            <person name="Mitreva M."/>
            <person name="Wilson R.K."/>
        </authorList>
    </citation>
    <scope>NUCLEOTIDE SEQUENCE [LARGE SCALE GENOMIC DNA]</scope>
    <source>
        <strain evidence="1 2">ATCC 14665</strain>
    </source>
</reference>
<dbReference type="PATRIC" id="fig|1358026.3.peg.125"/>
<proteinExistence type="predicted"/>
<evidence type="ECO:0000313" key="1">
    <source>
        <dbReference type="EMBL" id="ERK73462.1"/>
    </source>
</evidence>
<dbReference type="EMBL" id="AWVQ01000011">
    <property type="protein sequence ID" value="ERK73462.1"/>
    <property type="molecule type" value="Genomic_DNA"/>
</dbReference>
<comment type="caution">
    <text evidence="1">The sequence shown here is derived from an EMBL/GenBank/DDBJ whole genome shotgun (WGS) entry which is preliminary data.</text>
</comment>